<name>H2C2T9_9CREN</name>
<keyword evidence="2" id="KW-1185">Reference proteome</keyword>
<dbReference type="STRING" id="671065.MetMK1DRAFT_00010630"/>
<gene>
    <name evidence="1" type="ORF">MetMK1DRAFT_00010630</name>
</gene>
<evidence type="ECO:0000313" key="1">
    <source>
        <dbReference type="EMBL" id="EHP70560.1"/>
    </source>
</evidence>
<dbReference type="AlphaFoldDB" id="H2C2T9"/>
<sequence length="63" mass="7095">MNMTDVKTIFRKLKITSSYVKELQSKGKAKLLVSEARMNRLLVSKYQFGLHSPSGSHGGGKRR</sequence>
<evidence type="ECO:0000313" key="2">
    <source>
        <dbReference type="Proteomes" id="UP000003980"/>
    </source>
</evidence>
<organism evidence="1 2">
    <name type="scientific">Metallosphaera yellowstonensis MK1</name>
    <dbReference type="NCBI Taxonomy" id="671065"/>
    <lineage>
        <taxon>Archaea</taxon>
        <taxon>Thermoproteota</taxon>
        <taxon>Thermoprotei</taxon>
        <taxon>Sulfolobales</taxon>
        <taxon>Sulfolobaceae</taxon>
        <taxon>Metallosphaera</taxon>
    </lineage>
</organism>
<proteinExistence type="predicted"/>
<dbReference type="HOGENOM" id="CLU_2875153_0_0_2"/>
<dbReference type="Proteomes" id="UP000003980">
    <property type="component" value="Unassembled WGS sequence"/>
</dbReference>
<reference evidence="1 2" key="1">
    <citation type="submission" date="2012-01" db="EMBL/GenBank/DDBJ databases">
        <title>Improved High-Quality Draft sequence of Metallosphaera yellowstonensis MK1.</title>
        <authorList>
            <consortium name="US DOE Joint Genome Institute"/>
            <person name="Lucas S."/>
            <person name="Han J."/>
            <person name="Cheng J.-F."/>
            <person name="Goodwin L."/>
            <person name="Pitluck S."/>
            <person name="Peters L."/>
            <person name="Teshima H."/>
            <person name="Detter J.C."/>
            <person name="Han C."/>
            <person name="Tapia R."/>
            <person name="Land M."/>
            <person name="Hauser L."/>
            <person name="Kyrpides N."/>
            <person name="Kozubal M."/>
            <person name="Macur R.E."/>
            <person name="Jay Z."/>
            <person name="Inskeep W."/>
            <person name="Woyke T."/>
        </authorList>
    </citation>
    <scope>NUCLEOTIDE SEQUENCE [LARGE SCALE GENOMIC DNA]</scope>
    <source>
        <strain evidence="1 2">MK1</strain>
    </source>
</reference>
<protein>
    <submittedName>
        <fullName evidence="1">Uncharacterized protein</fullName>
    </submittedName>
</protein>
<dbReference type="EMBL" id="JH597761">
    <property type="protein sequence ID" value="EHP70560.1"/>
    <property type="molecule type" value="Genomic_DNA"/>
</dbReference>
<accession>H2C2T9</accession>